<accession>A0A103YBR5</accession>
<keyword evidence="2" id="KW-1185">Reference proteome</keyword>
<reference evidence="1 2" key="1">
    <citation type="journal article" date="2016" name="Sci. Rep.">
        <title>The genome sequence of the outbreeding globe artichoke constructed de novo incorporating a phase-aware low-pass sequencing strategy of F1 progeny.</title>
        <authorList>
            <person name="Scaglione D."/>
            <person name="Reyes-Chin-Wo S."/>
            <person name="Acquadro A."/>
            <person name="Froenicke L."/>
            <person name="Portis E."/>
            <person name="Beitel C."/>
            <person name="Tirone M."/>
            <person name="Mauro R."/>
            <person name="Lo Monaco A."/>
            <person name="Mauromicale G."/>
            <person name="Faccioli P."/>
            <person name="Cattivelli L."/>
            <person name="Rieseberg L."/>
            <person name="Michelmore R."/>
            <person name="Lanteri S."/>
        </authorList>
    </citation>
    <scope>NUCLEOTIDE SEQUENCE [LARGE SCALE GENOMIC DNA]</scope>
    <source>
        <strain evidence="1">2C</strain>
    </source>
</reference>
<organism evidence="1 2">
    <name type="scientific">Cynara cardunculus var. scolymus</name>
    <name type="common">Globe artichoke</name>
    <name type="synonym">Cynara scolymus</name>
    <dbReference type="NCBI Taxonomy" id="59895"/>
    <lineage>
        <taxon>Eukaryota</taxon>
        <taxon>Viridiplantae</taxon>
        <taxon>Streptophyta</taxon>
        <taxon>Embryophyta</taxon>
        <taxon>Tracheophyta</taxon>
        <taxon>Spermatophyta</taxon>
        <taxon>Magnoliopsida</taxon>
        <taxon>eudicotyledons</taxon>
        <taxon>Gunneridae</taxon>
        <taxon>Pentapetalae</taxon>
        <taxon>asterids</taxon>
        <taxon>campanulids</taxon>
        <taxon>Asterales</taxon>
        <taxon>Asteraceae</taxon>
        <taxon>Carduoideae</taxon>
        <taxon>Cardueae</taxon>
        <taxon>Carduinae</taxon>
        <taxon>Cynara</taxon>
    </lineage>
</organism>
<comment type="caution">
    <text evidence="1">The sequence shown here is derived from an EMBL/GenBank/DDBJ whole genome shotgun (WGS) entry which is preliminary data.</text>
</comment>
<name>A0A103YBR5_CYNCS</name>
<gene>
    <name evidence="1" type="ORF">Ccrd_015506</name>
</gene>
<evidence type="ECO:0000313" key="2">
    <source>
        <dbReference type="Proteomes" id="UP000243975"/>
    </source>
</evidence>
<dbReference type="AlphaFoldDB" id="A0A103YBR5"/>
<dbReference type="EMBL" id="LEKV01001847">
    <property type="protein sequence ID" value="KVI06156.1"/>
    <property type="molecule type" value="Genomic_DNA"/>
</dbReference>
<evidence type="ECO:0000313" key="1">
    <source>
        <dbReference type="EMBL" id="KVI06156.1"/>
    </source>
</evidence>
<dbReference type="Gramene" id="KVI06156">
    <property type="protein sequence ID" value="KVI06156"/>
    <property type="gene ID" value="Ccrd_015506"/>
</dbReference>
<dbReference type="Proteomes" id="UP000243975">
    <property type="component" value="Unassembled WGS sequence"/>
</dbReference>
<protein>
    <submittedName>
        <fullName evidence="1">Uncharacterized protein</fullName>
    </submittedName>
</protein>
<proteinExistence type="predicted"/>
<sequence length="23" mass="2625">MSLPLFLAPLFQFGGQRGRREFG</sequence>